<evidence type="ECO:0000313" key="2">
    <source>
        <dbReference type="Proteomes" id="UP000824058"/>
    </source>
</evidence>
<sequence length="64" mass="7359">MKIKLFKHEVISEGFYSNGIAKSRRENNEELKVRVNEFMADKKVSSVQAYGDNIMVTYEEVSNG</sequence>
<proteinExistence type="predicted"/>
<gene>
    <name evidence="1" type="ORF">H9965_03450</name>
</gene>
<dbReference type="Proteomes" id="UP000824058">
    <property type="component" value="Unassembled WGS sequence"/>
</dbReference>
<reference evidence="1" key="2">
    <citation type="submission" date="2021-04" db="EMBL/GenBank/DDBJ databases">
        <authorList>
            <person name="Gilroy R."/>
        </authorList>
    </citation>
    <scope>NUCLEOTIDE SEQUENCE</scope>
    <source>
        <strain evidence="1">ChiBcolR9-63</strain>
    </source>
</reference>
<name>A0A9D2FW18_9STRE</name>
<organism evidence="1 2">
    <name type="scientific">Candidatus Streptococcus faecavium</name>
    <dbReference type="NCBI Taxonomy" id="2838763"/>
    <lineage>
        <taxon>Bacteria</taxon>
        <taxon>Bacillati</taxon>
        <taxon>Bacillota</taxon>
        <taxon>Bacilli</taxon>
        <taxon>Lactobacillales</taxon>
        <taxon>Streptococcaceae</taxon>
        <taxon>Streptococcus</taxon>
    </lineage>
</organism>
<accession>A0A9D2FW18</accession>
<evidence type="ECO:0000313" key="1">
    <source>
        <dbReference type="EMBL" id="HIZ67510.1"/>
    </source>
</evidence>
<dbReference type="EMBL" id="DXBD01000026">
    <property type="protein sequence ID" value="HIZ67510.1"/>
    <property type="molecule type" value="Genomic_DNA"/>
</dbReference>
<protein>
    <submittedName>
        <fullName evidence="1">Uncharacterized protein</fullName>
    </submittedName>
</protein>
<reference evidence="1" key="1">
    <citation type="journal article" date="2021" name="PeerJ">
        <title>Extensive microbial diversity within the chicken gut microbiome revealed by metagenomics and culture.</title>
        <authorList>
            <person name="Gilroy R."/>
            <person name="Ravi A."/>
            <person name="Getino M."/>
            <person name="Pursley I."/>
            <person name="Horton D.L."/>
            <person name="Alikhan N.F."/>
            <person name="Baker D."/>
            <person name="Gharbi K."/>
            <person name="Hall N."/>
            <person name="Watson M."/>
            <person name="Adriaenssens E.M."/>
            <person name="Foster-Nyarko E."/>
            <person name="Jarju S."/>
            <person name="Secka A."/>
            <person name="Antonio M."/>
            <person name="Oren A."/>
            <person name="Chaudhuri R.R."/>
            <person name="La Ragione R."/>
            <person name="Hildebrand F."/>
            <person name="Pallen M.J."/>
        </authorList>
    </citation>
    <scope>NUCLEOTIDE SEQUENCE</scope>
    <source>
        <strain evidence="1">ChiBcolR9-63</strain>
    </source>
</reference>
<dbReference type="AlphaFoldDB" id="A0A9D2FW18"/>
<comment type="caution">
    <text evidence="1">The sequence shown here is derived from an EMBL/GenBank/DDBJ whole genome shotgun (WGS) entry which is preliminary data.</text>
</comment>